<keyword evidence="2" id="KW-1185">Reference proteome</keyword>
<dbReference type="RefSeq" id="YP_010666743.1">
    <property type="nucleotide sequence ID" value="NC_070945.1"/>
</dbReference>
<name>A0AAE7SU39_9CAUD</name>
<accession>A0AAE7SU39</accession>
<evidence type="ECO:0000313" key="1">
    <source>
        <dbReference type="EMBL" id="QXO12971.1"/>
    </source>
</evidence>
<dbReference type="GeneID" id="77942849"/>
<gene>
    <name evidence="1" type="primary">64</name>
    <name evidence="1" type="ORF">SEA_KARDESAI_64</name>
</gene>
<reference evidence="1 2" key="1">
    <citation type="submission" date="2021-05" db="EMBL/GenBank/DDBJ databases">
        <authorList>
            <person name="Alagappan S."/>
            <person name="Huber N."/>
            <person name="Angle L.E."/>
            <person name="Beckman N.B."/>
            <person name="Mazivanhanga P.R."/>
            <person name="Xu Z."/>
            <person name="Ghazi H.R."/>
            <person name="Miller M."/>
            <person name="Warner J.K."/>
            <person name="Sabetta M.E."/>
            <person name="Breitenberger C.A."/>
            <person name="Daniels C.J."/>
            <person name="Ball S.L."/>
            <person name="Garlena R.A."/>
            <person name="Russell D.A."/>
            <person name="Jacobs-Sera D."/>
            <person name="Hatfull G.F."/>
        </authorList>
    </citation>
    <scope>NUCLEOTIDE SEQUENCE [LARGE SCALE GENOMIC DNA]</scope>
</reference>
<dbReference type="Proteomes" id="UP000828882">
    <property type="component" value="Segment"/>
</dbReference>
<dbReference type="KEGG" id="vg:77942849"/>
<protein>
    <submittedName>
        <fullName evidence="1">Uncharacterized protein</fullName>
    </submittedName>
</protein>
<dbReference type="EMBL" id="MZ209300">
    <property type="protein sequence ID" value="QXO12971.1"/>
    <property type="molecule type" value="Genomic_DNA"/>
</dbReference>
<evidence type="ECO:0000313" key="2">
    <source>
        <dbReference type="Proteomes" id="UP000828882"/>
    </source>
</evidence>
<sequence>MQGFDLTASILGLSTKNLAVLDSTDADIWSLTIMASNATRPAKNVGGSVTPNVQQISKKV</sequence>
<proteinExistence type="predicted"/>
<organism evidence="1 2">
    <name type="scientific">Arthrobacter phage Kardesai</name>
    <dbReference type="NCBI Taxonomy" id="2859474"/>
    <lineage>
        <taxon>Viruses</taxon>
        <taxon>Duplodnaviria</taxon>
        <taxon>Heunggongvirae</taxon>
        <taxon>Uroviricota</taxon>
        <taxon>Caudoviricetes</taxon>
        <taxon>Mudcatvirus</taxon>
        <taxon>Mudcatvirus kardesai</taxon>
    </lineage>
</organism>